<dbReference type="EMBL" id="CP018477">
    <property type="protein sequence ID" value="ASV74432.1"/>
    <property type="molecule type" value="Genomic_DNA"/>
</dbReference>
<proteinExistence type="predicted"/>
<evidence type="ECO:0000256" key="1">
    <source>
        <dbReference type="SAM" id="MobiDB-lite"/>
    </source>
</evidence>
<keyword evidence="3" id="KW-1185">Reference proteome</keyword>
<sequence>MGKREADGIGLESSGSRTRGQVPPGEELRHPFYAVPEGDLL</sequence>
<reference evidence="2 3" key="1">
    <citation type="journal article" name="Front. Microbiol.">
        <title>Sugar Metabolism of the First Thermophilic Planctomycete Thermogutta terrifontis: Comparative Genomic and Transcriptomic Approaches.</title>
        <authorList>
            <person name="Elcheninov A.G."/>
            <person name="Menzel P."/>
            <person name="Gudbergsdottir S.R."/>
            <person name="Slesarev A.I."/>
            <person name="Kadnikov V.V."/>
            <person name="Krogh A."/>
            <person name="Bonch-Osmolovskaya E.A."/>
            <person name="Peng X."/>
            <person name="Kublanov I.V."/>
        </authorList>
    </citation>
    <scope>NUCLEOTIDE SEQUENCE [LARGE SCALE GENOMIC DNA]</scope>
    <source>
        <strain evidence="2 3">R1</strain>
    </source>
</reference>
<dbReference type="Proteomes" id="UP000215086">
    <property type="component" value="Chromosome"/>
</dbReference>
<evidence type="ECO:0000313" key="3">
    <source>
        <dbReference type="Proteomes" id="UP000215086"/>
    </source>
</evidence>
<evidence type="ECO:0000313" key="2">
    <source>
        <dbReference type="EMBL" id="ASV74432.1"/>
    </source>
</evidence>
<name>A0A286REQ5_9BACT</name>
<protein>
    <submittedName>
        <fullName evidence="2">Uncharacterized protein</fullName>
    </submittedName>
</protein>
<dbReference type="AlphaFoldDB" id="A0A286REQ5"/>
<gene>
    <name evidence="2" type="ORF">THTE_1830</name>
</gene>
<organism evidence="2 3">
    <name type="scientific">Thermogutta terrifontis</name>
    <dbReference type="NCBI Taxonomy" id="1331910"/>
    <lineage>
        <taxon>Bacteria</taxon>
        <taxon>Pseudomonadati</taxon>
        <taxon>Planctomycetota</taxon>
        <taxon>Planctomycetia</taxon>
        <taxon>Pirellulales</taxon>
        <taxon>Thermoguttaceae</taxon>
        <taxon>Thermogutta</taxon>
    </lineage>
</organism>
<feature type="region of interest" description="Disordered" evidence="1">
    <location>
        <begin position="1"/>
        <end position="41"/>
    </location>
</feature>
<accession>A0A286REQ5</accession>
<dbReference type="KEGG" id="ttf:THTE_1830"/>